<proteinExistence type="predicted"/>
<keyword evidence="6" id="KW-0472">Membrane</keyword>
<keyword evidence="8" id="KW-1185">Reference proteome</keyword>
<keyword evidence="4" id="KW-0411">Iron-sulfur</keyword>
<dbReference type="InterPro" id="IPR054822">
    <property type="entry name" value="DsrO-like"/>
</dbReference>
<dbReference type="OrthoDB" id="9779457at2"/>
<dbReference type="PROSITE" id="PS51379">
    <property type="entry name" value="4FE4S_FER_2"/>
    <property type="match status" value="2"/>
</dbReference>
<evidence type="ECO:0000313" key="8">
    <source>
        <dbReference type="Proteomes" id="UP000030856"/>
    </source>
</evidence>
<dbReference type="Proteomes" id="UP000190962">
    <property type="component" value="Unassembled WGS sequence"/>
</dbReference>
<dbReference type="STRING" id="2340.JV46_15420"/>
<comment type="caution">
    <text evidence="6">The sequence shown here is derived from an EMBL/GenBank/DDBJ whole genome shotgun (WGS) entry which is preliminary data.</text>
</comment>
<feature type="domain" description="4Fe-4S ferredoxin-type" evidence="5">
    <location>
        <begin position="56"/>
        <end position="87"/>
    </location>
</feature>
<organism evidence="6 8">
    <name type="scientific">Solemya velum gill symbiont</name>
    <dbReference type="NCBI Taxonomy" id="2340"/>
    <lineage>
        <taxon>Bacteria</taxon>
        <taxon>Pseudomonadati</taxon>
        <taxon>Pseudomonadota</taxon>
        <taxon>Gammaproteobacteria</taxon>
        <taxon>sulfur-oxidizing symbionts</taxon>
    </lineage>
</organism>
<dbReference type="GO" id="GO:0051539">
    <property type="term" value="F:4 iron, 4 sulfur cluster binding"/>
    <property type="evidence" value="ECO:0007669"/>
    <property type="project" value="UniProtKB-KW"/>
</dbReference>
<name>A0A0B0HAT8_SOVGS</name>
<keyword evidence="3" id="KW-0408">Iron</keyword>
<evidence type="ECO:0000256" key="4">
    <source>
        <dbReference type="ARBA" id="ARBA00023014"/>
    </source>
</evidence>
<dbReference type="Proteomes" id="UP000030856">
    <property type="component" value="Unassembled WGS sequence"/>
</dbReference>
<feature type="domain" description="4Fe-4S ferredoxin-type" evidence="5">
    <location>
        <begin position="147"/>
        <end position="176"/>
    </location>
</feature>
<evidence type="ECO:0000256" key="3">
    <source>
        <dbReference type="ARBA" id="ARBA00023004"/>
    </source>
</evidence>
<evidence type="ECO:0000256" key="1">
    <source>
        <dbReference type="ARBA" id="ARBA00022485"/>
    </source>
</evidence>
<dbReference type="NCBIfam" id="NF045797">
    <property type="entry name" value="DsrO"/>
    <property type="match status" value="1"/>
</dbReference>
<accession>A0A0B0HAT8</accession>
<dbReference type="GO" id="GO:0046872">
    <property type="term" value="F:metal ion binding"/>
    <property type="evidence" value="ECO:0007669"/>
    <property type="project" value="UniProtKB-KW"/>
</dbReference>
<gene>
    <name evidence="6" type="primary">rdsrO</name>
    <name evidence="7" type="ORF">BOV88_02420</name>
    <name evidence="6" type="ORF">JV46_15420</name>
</gene>
<dbReference type="CDD" id="cd10551">
    <property type="entry name" value="PsrB"/>
    <property type="match status" value="1"/>
</dbReference>
<dbReference type="InterPro" id="IPR017900">
    <property type="entry name" value="4Fe4S_Fe_S_CS"/>
</dbReference>
<evidence type="ECO:0000313" key="9">
    <source>
        <dbReference type="Proteomes" id="UP000190962"/>
    </source>
</evidence>
<dbReference type="InterPro" id="IPR050954">
    <property type="entry name" value="ET_IronSulfur_Cluster-Binding"/>
</dbReference>
<dbReference type="PROSITE" id="PS51318">
    <property type="entry name" value="TAT"/>
    <property type="match status" value="1"/>
</dbReference>
<dbReference type="AlphaFoldDB" id="A0A0B0HAT8"/>
<dbReference type="SUPFAM" id="SSF54862">
    <property type="entry name" value="4Fe-4S ferredoxins"/>
    <property type="match status" value="1"/>
</dbReference>
<dbReference type="EMBL" id="MPNX01000002">
    <property type="protein sequence ID" value="OOY35915.1"/>
    <property type="molecule type" value="Genomic_DNA"/>
</dbReference>
<dbReference type="PANTHER" id="PTHR43177:SF3">
    <property type="entry name" value="PROTEIN NRFC HOMOLOG"/>
    <property type="match status" value="1"/>
</dbReference>
<reference evidence="7 9" key="2">
    <citation type="submission" date="2016-11" db="EMBL/GenBank/DDBJ databases">
        <title>Mixed transmission modes and dynamic genome evolution in an obligate animal-bacterial symbiosis.</title>
        <authorList>
            <person name="Russell S.L."/>
            <person name="Corbett-Detig R.B."/>
            <person name="Cavanaugh C.M."/>
        </authorList>
    </citation>
    <scope>NUCLEOTIDE SEQUENCE [LARGE SCALE GENOMIC DNA]</scope>
    <source>
        <strain evidence="7">MA-KB16</strain>
    </source>
</reference>
<dbReference type="PATRIC" id="fig|2340.3.peg.711"/>
<keyword evidence="2" id="KW-0479">Metal-binding</keyword>
<evidence type="ECO:0000256" key="2">
    <source>
        <dbReference type="ARBA" id="ARBA00022723"/>
    </source>
</evidence>
<dbReference type="Gene3D" id="3.30.70.20">
    <property type="match status" value="2"/>
</dbReference>
<dbReference type="eggNOG" id="COG0437">
    <property type="taxonomic scope" value="Bacteria"/>
</dbReference>
<keyword evidence="1" id="KW-0004">4Fe-4S</keyword>
<keyword evidence="6" id="KW-0812">Transmembrane</keyword>
<evidence type="ECO:0000259" key="5">
    <source>
        <dbReference type="PROSITE" id="PS51379"/>
    </source>
</evidence>
<dbReference type="PROSITE" id="PS00198">
    <property type="entry name" value="4FE4S_FER_1"/>
    <property type="match status" value="1"/>
</dbReference>
<dbReference type="InterPro" id="IPR006311">
    <property type="entry name" value="TAT_signal"/>
</dbReference>
<dbReference type="RefSeq" id="WP_052132011.1">
    <property type="nucleotide sequence ID" value="NZ_MPPZ01000001.1"/>
</dbReference>
<sequence length="259" mass="28434">MEREDKVKTTDQTDHKRRDFLKTGVAASAVTLAPGIVMHTAEAAPRDKAVDSSVRWGMLIDSSKCASGCDSCVQACNDENGLEAYSMPEGADPEKWDQQRPKWIRSVTLKDNLSGRISNLPLMCQHCENPPCADVCPTGASFRRADGVVMVDRHICIGCRYCMMACPYKARSFIHENVDIKPELAPRGKGCVESCNFCVHRLDDGQTTTACQDACPENAIIFGDLNDPNSEVSKALAEYPSVQIRADLRLNTGVRYSGI</sequence>
<evidence type="ECO:0000313" key="6">
    <source>
        <dbReference type="EMBL" id="KHF26200.1"/>
    </source>
</evidence>
<dbReference type="InterPro" id="IPR017896">
    <property type="entry name" value="4Fe4S_Fe-S-bd"/>
</dbReference>
<dbReference type="PANTHER" id="PTHR43177">
    <property type="entry name" value="PROTEIN NRFC"/>
    <property type="match status" value="1"/>
</dbReference>
<evidence type="ECO:0000313" key="7">
    <source>
        <dbReference type="EMBL" id="OOY35915.1"/>
    </source>
</evidence>
<protein>
    <submittedName>
        <fullName evidence="7">4Fe-4S ferredoxin</fullName>
    </submittedName>
    <submittedName>
        <fullName evidence="6">Transmembrane electron transport complex rDsrKMJOP, subunit O</fullName>
    </submittedName>
</protein>
<reference evidence="6 8" key="1">
    <citation type="journal article" date="2014" name="BMC Genomics">
        <title>The genome of the intracellular bacterium of the coastal bivalve, Solemya velum: a blueprint for thriving in and out of symbiosis.</title>
        <authorList>
            <person name="Dmytrenko O."/>
            <person name="Russell S.L."/>
            <person name="Loo W.T."/>
            <person name="Fontanez K.M."/>
            <person name="Liao L."/>
            <person name="Roeselers G."/>
            <person name="Sharma R."/>
            <person name="Stewart F.J."/>
            <person name="Newton I.L."/>
            <person name="Woyke T."/>
            <person name="Wu D."/>
            <person name="Lang J.M."/>
            <person name="Eisen J.A."/>
            <person name="Cavanaugh C.M."/>
        </authorList>
    </citation>
    <scope>NUCLEOTIDE SEQUENCE [LARGE SCALE GENOMIC DNA]</scope>
    <source>
        <strain evidence="6 8">WH</strain>
    </source>
</reference>
<dbReference type="EMBL" id="JRAA01000001">
    <property type="protein sequence ID" value="KHF26200.1"/>
    <property type="molecule type" value="Genomic_DNA"/>
</dbReference>
<dbReference type="Pfam" id="PF13247">
    <property type="entry name" value="Fer4_11"/>
    <property type="match status" value="1"/>
</dbReference>